<dbReference type="AlphaFoldDB" id="A0A510K3H4"/>
<dbReference type="GO" id="GO:0016887">
    <property type="term" value="F:ATP hydrolysis activity"/>
    <property type="evidence" value="ECO:0007669"/>
    <property type="project" value="InterPro"/>
</dbReference>
<evidence type="ECO:0000256" key="2">
    <source>
        <dbReference type="ARBA" id="ARBA00005417"/>
    </source>
</evidence>
<dbReference type="PANTHER" id="PTHR43553:SF26">
    <property type="entry name" value="ABC TRANSPORTER ATP-BINDING PROTEIN BC_2655-RELATED"/>
    <property type="match status" value="1"/>
</dbReference>
<proteinExistence type="inferred from homology"/>
<keyword evidence="4" id="KW-1003">Cell membrane</keyword>
<dbReference type="PROSITE" id="PS50893">
    <property type="entry name" value="ABC_TRANSPORTER_2"/>
    <property type="match status" value="1"/>
</dbReference>
<dbReference type="Gene3D" id="3.40.50.300">
    <property type="entry name" value="P-loop containing nucleotide triphosphate hydrolases"/>
    <property type="match status" value="1"/>
</dbReference>
<evidence type="ECO:0000313" key="10">
    <source>
        <dbReference type="EMBL" id="BBM46210.1"/>
    </source>
</evidence>
<evidence type="ECO:0000313" key="11">
    <source>
        <dbReference type="Proteomes" id="UP000422644"/>
    </source>
</evidence>
<accession>A0A510K3H4</accession>
<keyword evidence="6" id="KW-0067">ATP-binding</keyword>
<evidence type="ECO:0000256" key="4">
    <source>
        <dbReference type="ARBA" id="ARBA00022475"/>
    </source>
</evidence>
<protein>
    <submittedName>
        <fullName evidence="10">ABC transporter</fullName>
    </submittedName>
</protein>
<dbReference type="InterPro" id="IPR003593">
    <property type="entry name" value="AAA+_ATPase"/>
</dbReference>
<dbReference type="PANTHER" id="PTHR43553">
    <property type="entry name" value="HEAVY METAL TRANSPORTER"/>
    <property type="match status" value="1"/>
</dbReference>
<evidence type="ECO:0000256" key="3">
    <source>
        <dbReference type="ARBA" id="ARBA00022448"/>
    </source>
</evidence>
<comment type="subcellular location">
    <subcellularLocation>
        <location evidence="1">Cell membrane</location>
    </subcellularLocation>
</comment>
<dbReference type="SUPFAM" id="SSF52540">
    <property type="entry name" value="P-loop containing nucleoside triphosphate hydrolases"/>
    <property type="match status" value="1"/>
</dbReference>
<keyword evidence="7" id="KW-1278">Translocase</keyword>
<evidence type="ECO:0000259" key="9">
    <source>
        <dbReference type="PROSITE" id="PS50893"/>
    </source>
</evidence>
<evidence type="ECO:0000256" key="8">
    <source>
        <dbReference type="ARBA" id="ARBA00023136"/>
    </source>
</evidence>
<dbReference type="GO" id="GO:0005524">
    <property type="term" value="F:ATP binding"/>
    <property type="evidence" value="ECO:0007669"/>
    <property type="project" value="UniProtKB-KW"/>
</dbReference>
<comment type="similarity">
    <text evidence="2">Belongs to the ABC transporter superfamily.</text>
</comment>
<feature type="domain" description="ABC transporter" evidence="9">
    <location>
        <begin position="4"/>
        <end position="238"/>
    </location>
</feature>
<keyword evidence="5" id="KW-0547">Nucleotide-binding</keyword>
<reference evidence="10 11" key="1">
    <citation type="submission" date="2019-07" db="EMBL/GenBank/DDBJ databases">
        <title>Complete Genome Sequence of Leptotrichia trevisanii Strain JMUB3870.</title>
        <authorList>
            <person name="Watanabe S."/>
            <person name="Cui L."/>
        </authorList>
    </citation>
    <scope>NUCLEOTIDE SEQUENCE [LARGE SCALE GENOMIC DNA]</scope>
    <source>
        <strain evidence="10 11">JMUB3870</strain>
    </source>
</reference>
<evidence type="ECO:0000256" key="1">
    <source>
        <dbReference type="ARBA" id="ARBA00004236"/>
    </source>
</evidence>
<dbReference type="FunFam" id="3.40.50.300:FF:000224">
    <property type="entry name" value="Energy-coupling factor transporter ATP-binding protein EcfA"/>
    <property type="match status" value="1"/>
</dbReference>
<dbReference type="OrthoDB" id="501320at2"/>
<name>A0A510K3H4_9FUSO</name>
<gene>
    <name evidence="10" type="ORF">JMUB3870_2347</name>
</gene>
<dbReference type="InterPro" id="IPR003439">
    <property type="entry name" value="ABC_transporter-like_ATP-bd"/>
</dbReference>
<evidence type="ECO:0000256" key="7">
    <source>
        <dbReference type="ARBA" id="ARBA00022967"/>
    </source>
</evidence>
<keyword evidence="8" id="KW-0472">Membrane</keyword>
<dbReference type="InterPro" id="IPR027417">
    <property type="entry name" value="P-loop_NTPase"/>
</dbReference>
<organism evidence="10 11">
    <name type="scientific">Leptotrichia trevisanii</name>
    <dbReference type="NCBI Taxonomy" id="109328"/>
    <lineage>
        <taxon>Bacteria</taxon>
        <taxon>Fusobacteriati</taxon>
        <taxon>Fusobacteriota</taxon>
        <taxon>Fusobacteriia</taxon>
        <taxon>Fusobacteriales</taxon>
        <taxon>Leptotrichiaceae</taxon>
        <taxon>Leptotrichia</taxon>
    </lineage>
</organism>
<dbReference type="CDD" id="cd03225">
    <property type="entry name" value="ABC_cobalt_CbiO_domain1"/>
    <property type="match status" value="1"/>
</dbReference>
<sequence length="269" mass="30665">MSFITVKNLSFKYPSGTENVLNDVSLEVKKGEKVAIIGQNGAGKTTMVKMLNGLLKPVSGDVVVDDWNTKKYTVAKMSRKVGYVFQNPMDQIFHNNVYDEIAFGAKKLKYSPDETKKMVENAIKLTELEKYQKENPYNLPYSLRKFVTIAAVIAMGSDVIVMDEPTAGQDFRGMRVLHNLIDELQKQGKTIITITHDMEFVVKNFDRVIVMTNGKVIADGDKRDIFWQFDTLEKSMVKQPYISDLAKKMEMDGKVLSVEEFVENYENMR</sequence>
<dbReference type="RefSeq" id="WP_155283150.1">
    <property type="nucleotide sequence ID" value="NZ_AP019831.1"/>
</dbReference>
<dbReference type="Pfam" id="PF00005">
    <property type="entry name" value="ABC_tran"/>
    <property type="match status" value="1"/>
</dbReference>
<dbReference type="Proteomes" id="UP000422644">
    <property type="component" value="Chromosome"/>
</dbReference>
<dbReference type="GO" id="GO:0043190">
    <property type="term" value="C:ATP-binding cassette (ABC) transporter complex"/>
    <property type="evidence" value="ECO:0007669"/>
    <property type="project" value="TreeGrafter"/>
</dbReference>
<dbReference type="GO" id="GO:0042626">
    <property type="term" value="F:ATPase-coupled transmembrane transporter activity"/>
    <property type="evidence" value="ECO:0007669"/>
    <property type="project" value="TreeGrafter"/>
</dbReference>
<dbReference type="SMART" id="SM00382">
    <property type="entry name" value="AAA"/>
    <property type="match status" value="1"/>
</dbReference>
<dbReference type="InterPro" id="IPR015856">
    <property type="entry name" value="ABC_transpr_CbiO/EcfA_su"/>
</dbReference>
<dbReference type="InterPro" id="IPR050095">
    <property type="entry name" value="ECF_ABC_transporter_ATP-bd"/>
</dbReference>
<keyword evidence="11" id="KW-1185">Reference proteome</keyword>
<dbReference type="EMBL" id="AP019831">
    <property type="protein sequence ID" value="BBM46210.1"/>
    <property type="molecule type" value="Genomic_DNA"/>
</dbReference>
<evidence type="ECO:0000256" key="5">
    <source>
        <dbReference type="ARBA" id="ARBA00022741"/>
    </source>
</evidence>
<evidence type="ECO:0000256" key="6">
    <source>
        <dbReference type="ARBA" id="ARBA00022840"/>
    </source>
</evidence>
<keyword evidence="3" id="KW-0813">Transport</keyword>